<feature type="compositionally biased region" description="Polar residues" evidence="1">
    <location>
        <begin position="420"/>
        <end position="432"/>
    </location>
</feature>
<keyword evidence="4" id="KW-1185">Reference proteome</keyword>
<protein>
    <submittedName>
        <fullName evidence="3">Uncharacterized protein</fullName>
    </submittedName>
</protein>
<feature type="compositionally biased region" description="Basic residues" evidence="1">
    <location>
        <begin position="410"/>
        <end position="419"/>
    </location>
</feature>
<accession>A0A9P0CPA3</accession>
<evidence type="ECO:0000313" key="4">
    <source>
        <dbReference type="Proteomes" id="UP001153636"/>
    </source>
</evidence>
<feature type="signal peptide" evidence="2">
    <location>
        <begin position="1"/>
        <end position="28"/>
    </location>
</feature>
<name>A0A9P0CPA3_9CUCU</name>
<keyword evidence="2" id="KW-0732">Signal</keyword>
<proteinExistence type="predicted"/>
<dbReference type="EMBL" id="OV651831">
    <property type="protein sequence ID" value="CAH1105376.1"/>
    <property type="molecule type" value="Genomic_DNA"/>
</dbReference>
<evidence type="ECO:0000256" key="2">
    <source>
        <dbReference type="SAM" id="SignalP"/>
    </source>
</evidence>
<evidence type="ECO:0000313" key="3">
    <source>
        <dbReference type="EMBL" id="CAH1105376.1"/>
    </source>
</evidence>
<reference evidence="3" key="1">
    <citation type="submission" date="2022-01" db="EMBL/GenBank/DDBJ databases">
        <authorList>
            <person name="King R."/>
        </authorList>
    </citation>
    <scope>NUCLEOTIDE SEQUENCE</scope>
</reference>
<gene>
    <name evidence="3" type="ORF">PSYICH_LOCUS6235</name>
</gene>
<sequence length="432" mass="50283">MISTNSSIHLILTEFLLLCIILPPFQHASDMLAVNSKPYKIPTNFNNKIKRDISIIEDVDLETTNITFNKCCKEDELLDFRSTCDNQKLNDFQQSDFVSILESFVIDEKLQPTRISTSRISLKYNYLEKLRKDNAVVFSWSVEQKLSEALYVFSIKDGSLLELDRKNSSIIHSFSSESYCLDNNDYFHRNIVAFINPCIDYLCIKKCCAKNHFYNTHFKDCYIDELMNPPKLKFYFMTSPSTSTIQYYFMYGLPNCSKNVSRKMIKNDNDAPLYIQEDGFLLTVDEKANSFLYYNNNSFCTDLFSDGKNKEVFNGLYCSEEYISSIPIAIDMKALFGDTTKVPEQTQKLNKTIKTKMKLLNVNRSYFIANKNEYLMDKLKPKGLSNRLTNLSLLKDHSFHGLYTSETSQKRRSKIHYSPKTRSQNKFLNKNK</sequence>
<organism evidence="3 4">
    <name type="scientific">Psylliodes chrysocephalus</name>
    <dbReference type="NCBI Taxonomy" id="3402493"/>
    <lineage>
        <taxon>Eukaryota</taxon>
        <taxon>Metazoa</taxon>
        <taxon>Ecdysozoa</taxon>
        <taxon>Arthropoda</taxon>
        <taxon>Hexapoda</taxon>
        <taxon>Insecta</taxon>
        <taxon>Pterygota</taxon>
        <taxon>Neoptera</taxon>
        <taxon>Endopterygota</taxon>
        <taxon>Coleoptera</taxon>
        <taxon>Polyphaga</taxon>
        <taxon>Cucujiformia</taxon>
        <taxon>Chrysomeloidea</taxon>
        <taxon>Chrysomelidae</taxon>
        <taxon>Galerucinae</taxon>
        <taxon>Alticini</taxon>
        <taxon>Psylliodes</taxon>
    </lineage>
</organism>
<dbReference type="Proteomes" id="UP001153636">
    <property type="component" value="Chromosome 19"/>
</dbReference>
<feature type="region of interest" description="Disordered" evidence="1">
    <location>
        <begin position="405"/>
        <end position="432"/>
    </location>
</feature>
<dbReference type="OrthoDB" id="6715219at2759"/>
<evidence type="ECO:0000256" key="1">
    <source>
        <dbReference type="SAM" id="MobiDB-lite"/>
    </source>
</evidence>
<dbReference type="AlphaFoldDB" id="A0A9P0CPA3"/>
<feature type="chain" id="PRO_5040400119" evidence="2">
    <location>
        <begin position="29"/>
        <end position="432"/>
    </location>
</feature>